<dbReference type="PANTHER" id="PTHR31126">
    <property type="entry name" value="TYROSINE-PROTEIN PHOSPHATASE"/>
    <property type="match status" value="1"/>
</dbReference>
<comment type="similarity">
    <text evidence="1">Belongs to the protein-tyrosine phosphatase family.</text>
</comment>
<dbReference type="SUPFAM" id="SSF52799">
    <property type="entry name" value="(Phosphotyrosine protein) phosphatases II"/>
    <property type="match status" value="1"/>
</dbReference>
<dbReference type="PROSITE" id="PS50056">
    <property type="entry name" value="TYR_PHOSPHATASE_2"/>
    <property type="match status" value="1"/>
</dbReference>
<keyword evidence="3" id="KW-0378">Hydrolase</keyword>
<protein>
    <submittedName>
        <fullName evidence="3">Tyrosine-protein phosphatase</fullName>
        <ecNumber evidence="3">3.1.3.48</ecNumber>
    </submittedName>
</protein>
<dbReference type="InterPro" id="IPR029021">
    <property type="entry name" value="Prot-tyrosine_phosphatase-like"/>
</dbReference>
<accession>A0ABV9F4Y9</accession>
<name>A0ABV9F4Y9_9BACL</name>
<reference evidence="4" key="1">
    <citation type="journal article" date="2019" name="Int. J. Syst. Evol. Microbiol.">
        <title>The Global Catalogue of Microorganisms (GCM) 10K type strain sequencing project: providing services to taxonomists for standard genome sequencing and annotation.</title>
        <authorList>
            <consortium name="The Broad Institute Genomics Platform"/>
            <consortium name="The Broad Institute Genome Sequencing Center for Infectious Disease"/>
            <person name="Wu L."/>
            <person name="Ma J."/>
        </authorList>
    </citation>
    <scope>NUCLEOTIDE SEQUENCE [LARGE SCALE GENOMIC DNA]</scope>
    <source>
        <strain evidence="4">CCUG 49571</strain>
    </source>
</reference>
<dbReference type="Proteomes" id="UP001596028">
    <property type="component" value="Unassembled WGS sequence"/>
</dbReference>
<evidence type="ECO:0000313" key="4">
    <source>
        <dbReference type="Proteomes" id="UP001596028"/>
    </source>
</evidence>
<evidence type="ECO:0000256" key="1">
    <source>
        <dbReference type="ARBA" id="ARBA00009580"/>
    </source>
</evidence>
<feature type="domain" description="Tyrosine specific protein phosphatases" evidence="2">
    <location>
        <begin position="126"/>
        <end position="188"/>
    </location>
</feature>
<dbReference type="PANTHER" id="PTHR31126:SF1">
    <property type="entry name" value="TYROSINE SPECIFIC PROTEIN PHOSPHATASES DOMAIN-CONTAINING PROTEIN"/>
    <property type="match status" value="1"/>
</dbReference>
<dbReference type="EC" id="3.1.3.48" evidence="3"/>
<dbReference type="Pfam" id="PF13350">
    <property type="entry name" value="Y_phosphatase3"/>
    <property type="match status" value="1"/>
</dbReference>
<dbReference type="PROSITE" id="PS00383">
    <property type="entry name" value="TYR_PHOSPHATASE_1"/>
    <property type="match status" value="1"/>
</dbReference>
<dbReference type="InterPro" id="IPR000387">
    <property type="entry name" value="Tyr_Pase_dom"/>
</dbReference>
<evidence type="ECO:0000313" key="3">
    <source>
        <dbReference type="EMBL" id="MFC4596727.1"/>
    </source>
</evidence>
<dbReference type="InterPro" id="IPR026893">
    <property type="entry name" value="Tyr/Ser_Pase_IphP-type"/>
</dbReference>
<sequence length="234" mass="26427">MNKKLLRRVPFRNIANFRDLGGYPTEEGGVTRYGVFYRSGNLHRATQEEVEFLKELGVRTVFDLRYETEYKQMPDADLGDGAVSHSISLFSKLAPEQLAVNHGEKDTQSLVNMYIQVLSECSDKLRELFEAIAEMKEGAGLIHCAVGKDRTGIAVMFLLALAGVEEADIVADYEVSRTYIANFSDDLTGSHYSNMHQFLAYIRETYGSPTAYLESIGIEKQKLDFIRNRFVENA</sequence>
<dbReference type="RefSeq" id="WP_378091151.1">
    <property type="nucleotide sequence ID" value="NZ_JBHSEP010000001.1"/>
</dbReference>
<organism evidence="3 4">
    <name type="scientific">Cohnella hongkongensis</name>
    <dbReference type="NCBI Taxonomy" id="178337"/>
    <lineage>
        <taxon>Bacteria</taxon>
        <taxon>Bacillati</taxon>
        <taxon>Bacillota</taxon>
        <taxon>Bacilli</taxon>
        <taxon>Bacillales</taxon>
        <taxon>Paenibacillaceae</taxon>
        <taxon>Cohnella</taxon>
    </lineage>
</organism>
<dbReference type="EMBL" id="JBHSEP010000001">
    <property type="protein sequence ID" value="MFC4596727.1"/>
    <property type="molecule type" value="Genomic_DNA"/>
</dbReference>
<dbReference type="GO" id="GO:0004725">
    <property type="term" value="F:protein tyrosine phosphatase activity"/>
    <property type="evidence" value="ECO:0007669"/>
    <property type="project" value="UniProtKB-EC"/>
</dbReference>
<dbReference type="Gene3D" id="3.90.190.10">
    <property type="entry name" value="Protein tyrosine phosphatase superfamily"/>
    <property type="match status" value="1"/>
</dbReference>
<evidence type="ECO:0000259" key="2">
    <source>
        <dbReference type="PROSITE" id="PS50056"/>
    </source>
</evidence>
<comment type="caution">
    <text evidence="3">The sequence shown here is derived from an EMBL/GenBank/DDBJ whole genome shotgun (WGS) entry which is preliminary data.</text>
</comment>
<proteinExistence type="inferred from homology"/>
<keyword evidence="4" id="KW-1185">Reference proteome</keyword>
<dbReference type="InterPro" id="IPR016130">
    <property type="entry name" value="Tyr_Pase_AS"/>
</dbReference>
<gene>
    <name evidence="3" type="ORF">ACFO3S_00625</name>
</gene>